<reference evidence="12" key="2">
    <citation type="journal article" date="2024" name="Plant">
        <title>Genomic evolution and insights into agronomic trait innovations of Sesamum species.</title>
        <authorList>
            <person name="Miao H."/>
            <person name="Wang L."/>
            <person name="Qu L."/>
            <person name="Liu H."/>
            <person name="Sun Y."/>
            <person name="Le M."/>
            <person name="Wang Q."/>
            <person name="Wei S."/>
            <person name="Zheng Y."/>
            <person name="Lin W."/>
            <person name="Duan Y."/>
            <person name="Cao H."/>
            <person name="Xiong S."/>
            <person name="Wang X."/>
            <person name="Wei L."/>
            <person name="Li C."/>
            <person name="Ma Q."/>
            <person name="Ju M."/>
            <person name="Zhao R."/>
            <person name="Li G."/>
            <person name="Mu C."/>
            <person name="Tian Q."/>
            <person name="Mei H."/>
            <person name="Zhang T."/>
            <person name="Gao T."/>
            <person name="Zhang H."/>
        </authorList>
    </citation>
    <scope>NUCLEOTIDE SEQUENCE</scope>
    <source>
        <strain evidence="12">G02</strain>
    </source>
</reference>
<dbReference type="EC" id="4.2.1.20" evidence="3 10"/>
<dbReference type="PANTHER" id="PTHR48077">
    <property type="entry name" value="TRYPTOPHAN SYNTHASE-RELATED"/>
    <property type="match status" value="1"/>
</dbReference>
<reference evidence="12" key="1">
    <citation type="submission" date="2020-06" db="EMBL/GenBank/DDBJ databases">
        <authorList>
            <person name="Li T."/>
            <person name="Hu X."/>
            <person name="Zhang T."/>
            <person name="Song X."/>
            <person name="Zhang H."/>
            <person name="Dai N."/>
            <person name="Sheng W."/>
            <person name="Hou X."/>
            <person name="Wei L."/>
        </authorList>
    </citation>
    <scope>NUCLEOTIDE SEQUENCE</scope>
    <source>
        <strain evidence="12">G02</strain>
        <tissue evidence="12">Leaf</tissue>
    </source>
</reference>
<dbReference type="GO" id="GO:0005737">
    <property type="term" value="C:cytoplasm"/>
    <property type="evidence" value="ECO:0007669"/>
    <property type="project" value="TreeGrafter"/>
</dbReference>
<comment type="cofactor">
    <cofactor evidence="1 10">
        <name>pyridoxal 5'-phosphate</name>
        <dbReference type="ChEBI" id="CHEBI:597326"/>
    </cofactor>
</comment>
<evidence type="ECO:0000256" key="4">
    <source>
        <dbReference type="ARBA" id="ARBA00022605"/>
    </source>
</evidence>
<dbReference type="AlphaFoldDB" id="A0AAW2T203"/>
<comment type="caution">
    <text evidence="12">The sequence shown here is derived from an EMBL/GenBank/DDBJ whole genome shotgun (WGS) entry which is preliminary data.</text>
</comment>
<name>A0AAW2T203_SESRA</name>
<dbReference type="PANTHER" id="PTHR48077:SF4">
    <property type="entry name" value="TRYPTOPHAN SYNTHASE"/>
    <property type="match status" value="1"/>
</dbReference>
<comment type="catalytic activity">
    <reaction evidence="9 10">
        <text>(1S,2R)-1-C-(indol-3-yl)glycerol 3-phosphate + L-serine = D-glyceraldehyde 3-phosphate + L-tryptophan + H2O</text>
        <dbReference type="Rhea" id="RHEA:10532"/>
        <dbReference type="ChEBI" id="CHEBI:15377"/>
        <dbReference type="ChEBI" id="CHEBI:33384"/>
        <dbReference type="ChEBI" id="CHEBI:57912"/>
        <dbReference type="ChEBI" id="CHEBI:58866"/>
        <dbReference type="ChEBI" id="CHEBI:59776"/>
        <dbReference type="EC" id="4.2.1.20"/>
    </reaction>
</comment>
<evidence type="ECO:0000256" key="9">
    <source>
        <dbReference type="ARBA" id="ARBA00049047"/>
    </source>
</evidence>
<dbReference type="InterPro" id="IPR001926">
    <property type="entry name" value="TrpB-like_PALP"/>
</dbReference>
<dbReference type="EMBL" id="JACGWJ010000009">
    <property type="protein sequence ID" value="KAL0398738.1"/>
    <property type="molecule type" value="Genomic_DNA"/>
</dbReference>
<feature type="domain" description="Tryptophan synthase beta chain-like PALP" evidence="11">
    <location>
        <begin position="125"/>
        <end position="450"/>
    </location>
</feature>
<evidence type="ECO:0000256" key="10">
    <source>
        <dbReference type="RuleBase" id="RU003663"/>
    </source>
</evidence>
<keyword evidence="6 10" id="KW-0663">Pyridoxal phosphate</keyword>
<evidence type="ECO:0000256" key="7">
    <source>
        <dbReference type="ARBA" id="ARBA00023141"/>
    </source>
</evidence>
<sequence length="484" mass="52103">MAACSKYLLTLSFHHANSSAISTPKFSTTLHFNRPSRVVENNAQITCSATTSSNNHKTRTSNILRLIEQADAGLSSTGKFGRFGGVFVPETLVSCLNKLAAEFKFILNDSQFQGELAVALRDYVGRETPLYFAQRLTDHYKNGNGEGPEIYLKREDLNHGGAHKINNAIAQAMLAKRMGRKSVVAATGAGQHGVATAAACAKLSLDCCIFMGNVDEERQSSNVLLMKHLGARVKSVEGTFKDATSEAIRKWVEDLDNSYLAGTAVGPHPCPSMVREFQSVIGKETRKQATEKWGGKPDVLVACVGSGSNALGMFHEFVRDEDVRLIGVEAAGTGIDSGKHSATLSKGEIGVYHGAMSYLLQDDEGQIIGPHSIGVGLEYPGVSPELSFLKDIGRAEFYTVTDEEALDAYALLCRLEGIFPALEAAHALAYLRKLCPTLPNGTKVVVNCSGRGDKDAHTIVNTKGKGRPAALNGPSFKRNKLAWL</sequence>
<dbReference type="FunFam" id="3.40.50.1100:FF:000004">
    <property type="entry name" value="Tryptophan synthase beta chain"/>
    <property type="match status" value="1"/>
</dbReference>
<proteinExistence type="inferred from homology"/>
<keyword evidence="8 10" id="KW-0456">Lyase</keyword>
<dbReference type="HAMAP" id="MF_00133">
    <property type="entry name" value="Trp_synth_beta"/>
    <property type="match status" value="1"/>
</dbReference>
<keyword evidence="7 10" id="KW-0057">Aromatic amino acid biosynthesis</keyword>
<evidence type="ECO:0000256" key="3">
    <source>
        <dbReference type="ARBA" id="ARBA00012043"/>
    </source>
</evidence>
<dbReference type="PROSITE" id="PS00168">
    <property type="entry name" value="TRP_SYNTHASE_BETA"/>
    <property type="match status" value="1"/>
</dbReference>
<evidence type="ECO:0000256" key="8">
    <source>
        <dbReference type="ARBA" id="ARBA00023239"/>
    </source>
</evidence>
<evidence type="ECO:0000256" key="2">
    <source>
        <dbReference type="ARBA" id="ARBA00004733"/>
    </source>
</evidence>
<evidence type="ECO:0000313" key="12">
    <source>
        <dbReference type="EMBL" id="KAL0398738.1"/>
    </source>
</evidence>
<organism evidence="12">
    <name type="scientific">Sesamum radiatum</name>
    <name type="common">Black benniseed</name>
    <dbReference type="NCBI Taxonomy" id="300843"/>
    <lineage>
        <taxon>Eukaryota</taxon>
        <taxon>Viridiplantae</taxon>
        <taxon>Streptophyta</taxon>
        <taxon>Embryophyta</taxon>
        <taxon>Tracheophyta</taxon>
        <taxon>Spermatophyta</taxon>
        <taxon>Magnoliopsida</taxon>
        <taxon>eudicotyledons</taxon>
        <taxon>Gunneridae</taxon>
        <taxon>Pentapetalae</taxon>
        <taxon>asterids</taxon>
        <taxon>lamiids</taxon>
        <taxon>Lamiales</taxon>
        <taxon>Pedaliaceae</taxon>
        <taxon>Sesamum</taxon>
    </lineage>
</organism>
<dbReference type="Pfam" id="PF00291">
    <property type="entry name" value="PALP"/>
    <property type="match status" value="1"/>
</dbReference>
<evidence type="ECO:0000256" key="5">
    <source>
        <dbReference type="ARBA" id="ARBA00022822"/>
    </source>
</evidence>
<dbReference type="Gene3D" id="3.40.50.1100">
    <property type="match status" value="2"/>
</dbReference>
<dbReference type="GO" id="GO:0004834">
    <property type="term" value="F:tryptophan synthase activity"/>
    <property type="evidence" value="ECO:0007669"/>
    <property type="project" value="UniProtKB-EC"/>
</dbReference>
<dbReference type="InterPro" id="IPR036052">
    <property type="entry name" value="TrpB-like_PALP_sf"/>
</dbReference>
<gene>
    <name evidence="12" type="ORF">Sradi_2217100</name>
</gene>
<keyword evidence="4 10" id="KW-0028">Amino-acid biosynthesis</keyword>
<dbReference type="NCBIfam" id="TIGR00263">
    <property type="entry name" value="trpB"/>
    <property type="match status" value="1"/>
</dbReference>
<protein>
    <recommendedName>
        <fullName evidence="3 10">Tryptophan synthase</fullName>
        <ecNumber evidence="3 10">4.2.1.20</ecNumber>
    </recommendedName>
</protein>
<evidence type="ECO:0000256" key="1">
    <source>
        <dbReference type="ARBA" id="ARBA00001933"/>
    </source>
</evidence>
<dbReference type="SUPFAM" id="SSF53686">
    <property type="entry name" value="Tryptophan synthase beta subunit-like PLP-dependent enzymes"/>
    <property type="match status" value="1"/>
</dbReference>
<keyword evidence="5 10" id="KW-0822">Tryptophan biosynthesis</keyword>
<dbReference type="InterPro" id="IPR006654">
    <property type="entry name" value="Trp_synth_beta"/>
</dbReference>
<evidence type="ECO:0000256" key="6">
    <source>
        <dbReference type="ARBA" id="ARBA00022898"/>
    </source>
</evidence>
<evidence type="ECO:0000259" key="11">
    <source>
        <dbReference type="Pfam" id="PF00291"/>
    </source>
</evidence>
<accession>A0AAW2T203</accession>
<dbReference type="InterPro" id="IPR006653">
    <property type="entry name" value="Trp_synth_b_CS"/>
</dbReference>
<dbReference type="InterPro" id="IPR023026">
    <property type="entry name" value="Trp_synth_beta/beta-like"/>
</dbReference>
<comment type="pathway">
    <text evidence="2 10">Amino-acid biosynthesis; L-tryptophan biosynthesis; L-tryptophan from chorismate: step 5/5.</text>
</comment>
<dbReference type="CDD" id="cd06446">
    <property type="entry name" value="Trp-synth_B"/>
    <property type="match status" value="1"/>
</dbReference>